<dbReference type="Proteomes" id="UP001208570">
    <property type="component" value="Unassembled WGS sequence"/>
</dbReference>
<dbReference type="AlphaFoldDB" id="A0AAD9NEN1"/>
<keyword evidence="1" id="KW-0175">Coiled coil</keyword>
<proteinExistence type="predicted"/>
<feature type="coiled-coil region" evidence="1">
    <location>
        <begin position="49"/>
        <end position="95"/>
    </location>
</feature>
<organism evidence="3 4">
    <name type="scientific">Paralvinella palmiformis</name>
    <dbReference type="NCBI Taxonomy" id="53620"/>
    <lineage>
        <taxon>Eukaryota</taxon>
        <taxon>Metazoa</taxon>
        <taxon>Spiralia</taxon>
        <taxon>Lophotrochozoa</taxon>
        <taxon>Annelida</taxon>
        <taxon>Polychaeta</taxon>
        <taxon>Sedentaria</taxon>
        <taxon>Canalipalpata</taxon>
        <taxon>Terebellida</taxon>
        <taxon>Terebelliformia</taxon>
        <taxon>Alvinellidae</taxon>
        <taxon>Paralvinella</taxon>
    </lineage>
</organism>
<keyword evidence="4" id="KW-1185">Reference proteome</keyword>
<feature type="compositionally biased region" description="Basic residues" evidence="2">
    <location>
        <begin position="490"/>
        <end position="502"/>
    </location>
</feature>
<evidence type="ECO:0000313" key="4">
    <source>
        <dbReference type="Proteomes" id="UP001208570"/>
    </source>
</evidence>
<feature type="compositionally biased region" description="Basic and acidic residues" evidence="2">
    <location>
        <begin position="32"/>
        <end position="43"/>
    </location>
</feature>
<evidence type="ECO:0000256" key="1">
    <source>
        <dbReference type="SAM" id="Coils"/>
    </source>
</evidence>
<feature type="compositionally biased region" description="Polar residues" evidence="2">
    <location>
        <begin position="1"/>
        <end position="12"/>
    </location>
</feature>
<protein>
    <submittedName>
        <fullName evidence="3">Uncharacterized protein</fullName>
    </submittedName>
</protein>
<accession>A0AAD9NEN1</accession>
<feature type="region of interest" description="Disordered" evidence="2">
    <location>
        <begin position="476"/>
        <end position="502"/>
    </location>
</feature>
<reference evidence="3" key="1">
    <citation type="journal article" date="2023" name="Mol. Biol. Evol.">
        <title>Third-Generation Sequencing Reveals the Adaptive Role of the Epigenome in Three Deep-Sea Polychaetes.</title>
        <authorList>
            <person name="Perez M."/>
            <person name="Aroh O."/>
            <person name="Sun Y."/>
            <person name="Lan Y."/>
            <person name="Juniper S.K."/>
            <person name="Young C.R."/>
            <person name="Angers B."/>
            <person name="Qian P.Y."/>
        </authorList>
    </citation>
    <scope>NUCLEOTIDE SEQUENCE</scope>
    <source>
        <strain evidence="3">P08H-3</strain>
    </source>
</reference>
<feature type="region of interest" description="Disordered" evidence="2">
    <location>
        <begin position="415"/>
        <end position="451"/>
    </location>
</feature>
<sequence length="502" mass="58348">MGSNSSYEQPPQSVHGHQPQQQQQQKPTNKQPQEKEEKTDIKMKKVKLDKQILEKYLDLEKQIRQLESKNVLKNYEMKQNQLRDFEDTVKVYEQRHQECIKRTAKEKADVDNMTKPSVKEIFSQQSEYDANFLKEQEEYLEALNKQEIAKKELDQAKVMKDQVKSDLNKLKKEADQLQKIYTQQDELLASIFSGKYGSELEFKLESGLDMLLDQKQRISIAKYKWQNSRLLINHAVQQMKYAIKKWSELMQLQNSNMQARYSLATEARNNLVAASQNITNAHKYLNNIEFPYCKPDEMETLNNATNNIYTDMQTAERQGHAMNCYTVTYKRASALLQWFDHVISNTIDKDLNEALKNVDTKTKELRKERLRLIKEKINEAKGKDENLDIDGEMDLENEGVEPELENLVANPDAVSTAGDLQDTSDKVSSPEPTGPTPLPVNQLAPVPKNEDLFGNIDELKKQHEQQLAEFEHAQEVNKARMNQGLEEKLRARRSQRARQQKQ</sequence>
<gene>
    <name evidence="3" type="ORF">LSH36_27g03035</name>
</gene>
<feature type="coiled-coil region" evidence="1">
    <location>
        <begin position="136"/>
        <end position="187"/>
    </location>
</feature>
<dbReference type="PANTHER" id="PTHR21974">
    <property type="entry name" value="RE15880P"/>
    <property type="match status" value="1"/>
</dbReference>
<evidence type="ECO:0000256" key="2">
    <source>
        <dbReference type="SAM" id="MobiDB-lite"/>
    </source>
</evidence>
<dbReference type="GO" id="GO:0005929">
    <property type="term" value="C:cilium"/>
    <property type="evidence" value="ECO:0007669"/>
    <property type="project" value="TreeGrafter"/>
</dbReference>
<dbReference type="EMBL" id="JAODUP010000027">
    <property type="protein sequence ID" value="KAK2167467.1"/>
    <property type="molecule type" value="Genomic_DNA"/>
</dbReference>
<comment type="caution">
    <text evidence="3">The sequence shown here is derived from an EMBL/GenBank/DDBJ whole genome shotgun (WGS) entry which is preliminary data.</text>
</comment>
<name>A0AAD9NEN1_9ANNE</name>
<dbReference type="PANTHER" id="PTHR21974:SF2">
    <property type="entry name" value="RE15880P"/>
    <property type="match status" value="1"/>
</dbReference>
<feature type="compositionally biased region" description="Low complexity" evidence="2">
    <location>
        <begin position="18"/>
        <end position="31"/>
    </location>
</feature>
<feature type="region of interest" description="Disordered" evidence="2">
    <location>
        <begin position="1"/>
        <end position="43"/>
    </location>
</feature>
<evidence type="ECO:0000313" key="3">
    <source>
        <dbReference type="EMBL" id="KAK2167467.1"/>
    </source>
</evidence>